<feature type="coiled-coil region" evidence="3">
    <location>
        <begin position="464"/>
        <end position="498"/>
    </location>
</feature>
<reference evidence="7 8" key="1">
    <citation type="submission" date="2019-07" db="EMBL/GenBank/DDBJ databases">
        <title>Genome sequencing for Ferrovibrio sp. K5.</title>
        <authorList>
            <person name="Park S.-J."/>
        </authorList>
    </citation>
    <scope>NUCLEOTIDE SEQUENCE [LARGE SCALE GENOMIC DNA]</scope>
    <source>
        <strain evidence="7 8">K5</strain>
    </source>
</reference>
<dbReference type="EC" id="2.7.13.3" evidence="2"/>
<dbReference type="OrthoDB" id="7325042at2"/>
<dbReference type="AlphaFoldDB" id="A0A516H4I5"/>
<protein>
    <recommendedName>
        <fullName evidence="2">histidine kinase</fullName>
        <ecNumber evidence="2">2.7.13.3</ecNumber>
    </recommendedName>
</protein>
<comment type="catalytic activity">
    <reaction evidence="1">
        <text>ATP + protein L-histidine = ADP + protein N-phospho-L-histidine.</text>
        <dbReference type="EC" id="2.7.13.3"/>
    </reaction>
</comment>
<dbReference type="Pfam" id="PF02518">
    <property type="entry name" value="HATPase_c"/>
    <property type="match status" value="1"/>
</dbReference>
<feature type="transmembrane region" description="Helical" evidence="4">
    <location>
        <begin position="44"/>
        <end position="66"/>
    </location>
</feature>
<dbReference type="InterPro" id="IPR036890">
    <property type="entry name" value="HATPase_C_sf"/>
</dbReference>
<dbReference type="InterPro" id="IPR035965">
    <property type="entry name" value="PAS-like_dom_sf"/>
</dbReference>
<dbReference type="Pfam" id="PF12860">
    <property type="entry name" value="PAS_7"/>
    <property type="match status" value="2"/>
</dbReference>
<organism evidence="7 8">
    <name type="scientific">Ferrovibrio terrae</name>
    <dbReference type="NCBI Taxonomy" id="2594003"/>
    <lineage>
        <taxon>Bacteria</taxon>
        <taxon>Pseudomonadati</taxon>
        <taxon>Pseudomonadota</taxon>
        <taxon>Alphaproteobacteria</taxon>
        <taxon>Rhodospirillales</taxon>
        <taxon>Rhodospirillaceae</taxon>
        <taxon>Ferrovibrio</taxon>
    </lineage>
</organism>
<dbReference type="Gene3D" id="1.10.287.130">
    <property type="match status" value="1"/>
</dbReference>
<evidence type="ECO:0000313" key="8">
    <source>
        <dbReference type="Proteomes" id="UP000317496"/>
    </source>
</evidence>
<evidence type="ECO:0000256" key="1">
    <source>
        <dbReference type="ARBA" id="ARBA00000085"/>
    </source>
</evidence>
<dbReference type="PROSITE" id="PS50112">
    <property type="entry name" value="PAS"/>
    <property type="match status" value="1"/>
</dbReference>
<name>A0A516H4I5_9PROT</name>
<dbReference type="SUPFAM" id="SSF55785">
    <property type="entry name" value="PYP-like sensor domain (PAS domain)"/>
    <property type="match status" value="1"/>
</dbReference>
<dbReference type="GO" id="GO:0000155">
    <property type="term" value="F:phosphorelay sensor kinase activity"/>
    <property type="evidence" value="ECO:0007669"/>
    <property type="project" value="InterPro"/>
</dbReference>
<keyword evidence="8" id="KW-1185">Reference proteome</keyword>
<dbReference type="KEGG" id="fer:FNB15_16155"/>
<keyword evidence="4" id="KW-0812">Transmembrane</keyword>
<evidence type="ECO:0000313" key="7">
    <source>
        <dbReference type="EMBL" id="QDO98714.1"/>
    </source>
</evidence>
<dbReference type="EMBL" id="CP041636">
    <property type="protein sequence ID" value="QDO98714.1"/>
    <property type="molecule type" value="Genomic_DNA"/>
</dbReference>
<dbReference type="InterPro" id="IPR036097">
    <property type="entry name" value="HisK_dim/P_sf"/>
</dbReference>
<dbReference type="PROSITE" id="PS50109">
    <property type="entry name" value="HIS_KIN"/>
    <property type="match status" value="1"/>
</dbReference>
<feature type="transmembrane region" description="Helical" evidence="4">
    <location>
        <begin position="72"/>
        <end position="94"/>
    </location>
</feature>
<feature type="domain" description="PAS" evidence="6">
    <location>
        <begin position="353"/>
        <end position="404"/>
    </location>
</feature>
<evidence type="ECO:0000259" key="6">
    <source>
        <dbReference type="PROSITE" id="PS50112"/>
    </source>
</evidence>
<evidence type="ECO:0000256" key="4">
    <source>
        <dbReference type="SAM" id="Phobius"/>
    </source>
</evidence>
<dbReference type="Gene3D" id="3.30.565.10">
    <property type="entry name" value="Histidine kinase-like ATPase, C-terminal domain"/>
    <property type="match status" value="1"/>
</dbReference>
<dbReference type="InterPro" id="IPR000014">
    <property type="entry name" value="PAS"/>
</dbReference>
<dbReference type="Proteomes" id="UP000317496">
    <property type="component" value="Chromosome"/>
</dbReference>
<evidence type="ECO:0000259" key="5">
    <source>
        <dbReference type="PROSITE" id="PS50109"/>
    </source>
</evidence>
<keyword evidence="3" id="KW-0175">Coiled coil</keyword>
<keyword evidence="4" id="KW-1133">Transmembrane helix</keyword>
<dbReference type="PRINTS" id="PR00344">
    <property type="entry name" value="BCTRLSENSOR"/>
</dbReference>
<dbReference type="RefSeq" id="WP_144069695.1">
    <property type="nucleotide sequence ID" value="NZ_CP041636.1"/>
</dbReference>
<evidence type="ECO:0000256" key="2">
    <source>
        <dbReference type="ARBA" id="ARBA00012438"/>
    </source>
</evidence>
<feature type="domain" description="Histidine kinase" evidence="5">
    <location>
        <begin position="514"/>
        <end position="747"/>
    </location>
</feature>
<dbReference type="SUPFAM" id="SSF55874">
    <property type="entry name" value="ATPase domain of HSP90 chaperone/DNA topoisomerase II/histidine kinase"/>
    <property type="match status" value="1"/>
</dbReference>
<dbReference type="CDD" id="cd00130">
    <property type="entry name" value="PAS"/>
    <property type="match status" value="1"/>
</dbReference>
<dbReference type="InterPro" id="IPR004358">
    <property type="entry name" value="Sig_transdc_His_kin-like_C"/>
</dbReference>
<dbReference type="InterPro" id="IPR005467">
    <property type="entry name" value="His_kinase_dom"/>
</dbReference>
<dbReference type="SMART" id="SM00091">
    <property type="entry name" value="PAS"/>
    <property type="match status" value="2"/>
</dbReference>
<dbReference type="PANTHER" id="PTHR43065:SF47">
    <property type="match status" value="1"/>
</dbReference>
<sequence length="749" mass="82704">MLQPPPSSLLQAADDRRLFLWTGEFRDRRVEEMYRQQRLEPVRVLLLACGVAATTVFFLLIIRQYLLFGDSLTFWLDAAVRGIGLLIGVIYQVLVRRASAIAMLDVIGGVGMASLTTLTFMTWLIGAPPALNAGTLSFGYLLVFFLLMPSPAQIVLANAIYLTLGTLLLTMLWLPSQTSAAFSVVLFLMIGNGLGAVGMRQFKLERRRNFLAREEARRVTEALTLARQEGRRRNEYQAWALDALQVGVILFHPGGEVHSLNRRATELLALPAGALRPGDTHETLMRFLLQRRDFGDLELSDVRYHVDRLLRGAGSIAAIRHAGTGKILEFTLNRLPDQSVAVTIFDATERYALNRRLRHAVEVAGDGFAIYDAQDRIAICSSRFAALYGLTADQAIGKSFEDLLALGYERGVFGRDEREAGSTAGATTTSRRHIPERMIEIRTTAGEWFLVHERVTPSGDLVVVRTNITARRRMEDELRRAKEEAERALADLRGAQANLILAEKMASLGSLVAGMSHEISTPLGIGVSAASHLSEEVEQLTNSFRDGQLKRTDLEDFLETATEATRIMQGNLTRAARLIQAFKQVSVDQTTDEIRDFGLGEYLQEIMLSLAPAMRRTTHRVEIDCAPHLIIRNRPGALGQIVTNLLMNALQHAYEGRAEPGIIHIAVSVPREGRIVMEFRDDGKGIAAEDLPRVFDPFFTTKRGTGGTGLGLHIVYNLVSQVLGGTIAVSSRPGEGTRFTISFPQSASS</sequence>
<keyword evidence="4" id="KW-0472">Membrane</keyword>
<dbReference type="Gene3D" id="3.30.450.20">
    <property type="entry name" value="PAS domain"/>
    <property type="match status" value="1"/>
</dbReference>
<accession>A0A516H4I5</accession>
<evidence type="ECO:0000256" key="3">
    <source>
        <dbReference type="SAM" id="Coils"/>
    </source>
</evidence>
<gene>
    <name evidence="7" type="ORF">FNB15_16155</name>
</gene>
<proteinExistence type="predicted"/>
<feature type="transmembrane region" description="Helical" evidence="4">
    <location>
        <begin position="106"/>
        <end position="125"/>
    </location>
</feature>
<dbReference type="SUPFAM" id="SSF47384">
    <property type="entry name" value="Homodimeric domain of signal transducing histidine kinase"/>
    <property type="match status" value="1"/>
</dbReference>
<dbReference type="SMART" id="SM00387">
    <property type="entry name" value="HATPase_c"/>
    <property type="match status" value="1"/>
</dbReference>
<feature type="transmembrane region" description="Helical" evidence="4">
    <location>
        <begin position="180"/>
        <end position="199"/>
    </location>
</feature>
<dbReference type="PANTHER" id="PTHR43065">
    <property type="entry name" value="SENSOR HISTIDINE KINASE"/>
    <property type="match status" value="1"/>
</dbReference>
<dbReference type="InterPro" id="IPR003594">
    <property type="entry name" value="HATPase_dom"/>
</dbReference>